<dbReference type="Proteomes" id="UP000010467">
    <property type="component" value="Chromosome"/>
</dbReference>
<name>L0A5Y7_DEIPD</name>
<dbReference type="HOGENOM" id="CLU_2329095_0_0_0"/>
<evidence type="ECO:0000313" key="1">
    <source>
        <dbReference type="EMBL" id="AFZ68577.1"/>
    </source>
</evidence>
<dbReference type="KEGG" id="dpd:Deipe_3131"/>
<reference evidence="2" key="1">
    <citation type="submission" date="2012-03" db="EMBL/GenBank/DDBJ databases">
        <title>Complete sequence of chromosome of Deinococcus peraridilitoris DSM 19664.</title>
        <authorList>
            <person name="Lucas S."/>
            <person name="Copeland A."/>
            <person name="Lapidus A."/>
            <person name="Glavina del Rio T."/>
            <person name="Dalin E."/>
            <person name="Tice H."/>
            <person name="Bruce D."/>
            <person name="Goodwin L."/>
            <person name="Pitluck S."/>
            <person name="Peters L."/>
            <person name="Mikhailova N."/>
            <person name="Lu M."/>
            <person name="Kyrpides N."/>
            <person name="Mavromatis K."/>
            <person name="Ivanova N."/>
            <person name="Brettin T."/>
            <person name="Detter J.C."/>
            <person name="Han C."/>
            <person name="Larimer F."/>
            <person name="Land M."/>
            <person name="Hauser L."/>
            <person name="Markowitz V."/>
            <person name="Cheng J.-F."/>
            <person name="Hugenholtz P."/>
            <person name="Woyke T."/>
            <person name="Wu D."/>
            <person name="Pukall R."/>
            <person name="Steenblock K."/>
            <person name="Brambilla E."/>
            <person name="Klenk H.-P."/>
            <person name="Eisen J.A."/>
        </authorList>
    </citation>
    <scope>NUCLEOTIDE SEQUENCE [LARGE SCALE GENOMIC DNA]</scope>
    <source>
        <strain evidence="2">DSM 19664 / LMG 22246 / CIP 109416 / KR-200</strain>
    </source>
</reference>
<keyword evidence="2" id="KW-1185">Reference proteome</keyword>
<protein>
    <submittedName>
        <fullName evidence="1">Uncharacterized protein</fullName>
    </submittedName>
</protein>
<dbReference type="EMBL" id="CP003382">
    <property type="protein sequence ID" value="AFZ68577.1"/>
    <property type="molecule type" value="Genomic_DNA"/>
</dbReference>
<dbReference type="PATRIC" id="fig|937777.3.peg.3143"/>
<accession>L0A5Y7</accession>
<organism evidence="1 2">
    <name type="scientific">Deinococcus peraridilitoris (strain DSM 19664 / LMG 22246 / CIP 109416 / KR-200)</name>
    <dbReference type="NCBI Taxonomy" id="937777"/>
    <lineage>
        <taxon>Bacteria</taxon>
        <taxon>Thermotogati</taxon>
        <taxon>Deinococcota</taxon>
        <taxon>Deinococci</taxon>
        <taxon>Deinococcales</taxon>
        <taxon>Deinococcaceae</taxon>
        <taxon>Deinococcus</taxon>
    </lineage>
</organism>
<sequence length="98" mass="11177">MCRVATSTPRLLNVERQGLTVVLHVRDQHGQQSQVRCGQGESLNPRNWQWSRNSLAAFVRDDPQAYVSFTDGGRQHRFAVSTEEQLLQFKRILNSPVA</sequence>
<evidence type="ECO:0000313" key="2">
    <source>
        <dbReference type="Proteomes" id="UP000010467"/>
    </source>
</evidence>
<dbReference type="AlphaFoldDB" id="L0A5Y7"/>
<proteinExistence type="predicted"/>
<gene>
    <name evidence="1" type="ordered locus">Deipe_3131</name>
</gene>